<organism evidence="2 3">
    <name type="scientific">Qipengyuania soli</name>
    <dbReference type="NCBI Taxonomy" id="2782568"/>
    <lineage>
        <taxon>Bacteria</taxon>
        <taxon>Pseudomonadati</taxon>
        <taxon>Pseudomonadota</taxon>
        <taxon>Alphaproteobacteria</taxon>
        <taxon>Sphingomonadales</taxon>
        <taxon>Erythrobacteraceae</taxon>
        <taxon>Qipengyuania</taxon>
    </lineage>
</organism>
<dbReference type="Gene3D" id="3.90.1200.10">
    <property type="match status" value="1"/>
</dbReference>
<reference evidence="2 3" key="1">
    <citation type="submission" date="2020-11" db="EMBL/GenBank/DDBJ databases">
        <title>The genome sequence of Erythrobacter sp. 6D36.</title>
        <authorList>
            <person name="Liu Y."/>
        </authorList>
    </citation>
    <scope>NUCLEOTIDE SEQUENCE [LARGE SCALE GENOMIC DNA]</scope>
    <source>
        <strain evidence="2 3">6D36</strain>
    </source>
</reference>
<dbReference type="AlphaFoldDB" id="A0A7S8F511"/>
<dbReference type="GO" id="GO:0004672">
    <property type="term" value="F:protein kinase activity"/>
    <property type="evidence" value="ECO:0007669"/>
    <property type="project" value="InterPro"/>
</dbReference>
<accession>A0A7S8F511</accession>
<evidence type="ECO:0000259" key="1">
    <source>
        <dbReference type="PROSITE" id="PS50011"/>
    </source>
</evidence>
<dbReference type="SUPFAM" id="SSF56112">
    <property type="entry name" value="Protein kinase-like (PK-like)"/>
    <property type="match status" value="1"/>
</dbReference>
<evidence type="ECO:0000313" key="3">
    <source>
        <dbReference type="Proteomes" id="UP000594459"/>
    </source>
</evidence>
<dbReference type="PANTHER" id="PTHR21310:SF42">
    <property type="entry name" value="BIFUNCTIONAL AAC_APH"/>
    <property type="match status" value="1"/>
</dbReference>
<dbReference type="InterPro" id="IPR000719">
    <property type="entry name" value="Prot_kinase_dom"/>
</dbReference>
<dbReference type="RefSeq" id="WP_200982506.1">
    <property type="nucleotide sequence ID" value="NZ_CP064654.1"/>
</dbReference>
<proteinExistence type="predicted"/>
<feature type="domain" description="Protein kinase" evidence="1">
    <location>
        <begin position="1"/>
        <end position="294"/>
    </location>
</feature>
<dbReference type="KEGG" id="qso:IRL76_01500"/>
<keyword evidence="2" id="KW-0808">Transferase</keyword>
<dbReference type="InterPro" id="IPR008266">
    <property type="entry name" value="Tyr_kinase_AS"/>
</dbReference>
<dbReference type="Proteomes" id="UP000594459">
    <property type="component" value="Chromosome"/>
</dbReference>
<dbReference type="PANTHER" id="PTHR21310">
    <property type="entry name" value="AMINOGLYCOSIDE PHOSPHOTRANSFERASE-RELATED-RELATED"/>
    <property type="match status" value="1"/>
</dbReference>
<protein>
    <submittedName>
        <fullName evidence="2">Phosphotransferase</fullName>
    </submittedName>
</protein>
<dbReference type="InterPro" id="IPR011009">
    <property type="entry name" value="Kinase-like_dom_sf"/>
</dbReference>
<dbReference type="EMBL" id="CP064654">
    <property type="protein sequence ID" value="QPC99281.1"/>
    <property type="molecule type" value="Genomic_DNA"/>
</dbReference>
<dbReference type="PROSITE" id="PS00109">
    <property type="entry name" value="PROTEIN_KINASE_TYR"/>
    <property type="match status" value="1"/>
</dbReference>
<evidence type="ECO:0000313" key="2">
    <source>
        <dbReference type="EMBL" id="QPC99281.1"/>
    </source>
</evidence>
<name>A0A7S8F511_9SPHN</name>
<sequence>MTDSSRGPIVYREAAQVISDQFPELSALPVSPMVPGGWDHAVFRVGEHLVAKFPRDARYASQPLREAKALRTVRSQLPIPVPCVHTVGTACEVFPYPFLIVEWLDGETMANLSRLTEIHVVQLAVLLAALSTVSTDGFDYPSAGNFWRGAGLASLDRSFQSASGRLQPALCNAVREFWSRANSAGGPPRGAFVHGDIAPANLIVTASEIVGVIDFGLAAIGDPACDWAIAWLGFDKELRETFLKGMPFGDPSLAMRAAAWALWKAVLVMSGHSVLPPGYREPQVVVDEVLGTKF</sequence>
<dbReference type="Pfam" id="PF01636">
    <property type="entry name" value="APH"/>
    <property type="match status" value="1"/>
</dbReference>
<dbReference type="PROSITE" id="PS50011">
    <property type="entry name" value="PROTEIN_KINASE_DOM"/>
    <property type="match status" value="1"/>
</dbReference>
<dbReference type="InterPro" id="IPR051678">
    <property type="entry name" value="AGP_Transferase"/>
</dbReference>
<dbReference type="GO" id="GO:0005524">
    <property type="term" value="F:ATP binding"/>
    <property type="evidence" value="ECO:0007669"/>
    <property type="project" value="InterPro"/>
</dbReference>
<dbReference type="InterPro" id="IPR002575">
    <property type="entry name" value="Aminoglycoside_PTrfase"/>
</dbReference>
<gene>
    <name evidence="2" type="ORF">IRL76_01500</name>
</gene>
<keyword evidence="3" id="KW-1185">Reference proteome</keyword>
<dbReference type="Gene3D" id="3.30.200.20">
    <property type="entry name" value="Phosphorylase Kinase, domain 1"/>
    <property type="match status" value="1"/>
</dbReference>